<organism evidence="3 4">
    <name type="scientific">Tropicimonas isoalkanivorans</name>
    <dbReference type="NCBI Taxonomy" id="441112"/>
    <lineage>
        <taxon>Bacteria</taxon>
        <taxon>Pseudomonadati</taxon>
        <taxon>Pseudomonadota</taxon>
        <taxon>Alphaproteobacteria</taxon>
        <taxon>Rhodobacterales</taxon>
        <taxon>Roseobacteraceae</taxon>
        <taxon>Tropicimonas</taxon>
    </lineage>
</organism>
<protein>
    <submittedName>
        <fullName evidence="3">Uncharacterized protein</fullName>
    </submittedName>
</protein>
<feature type="transmembrane region" description="Helical" evidence="2">
    <location>
        <begin position="67"/>
        <end position="85"/>
    </location>
</feature>
<proteinExistence type="predicted"/>
<evidence type="ECO:0000313" key="3">
    <source>
        <dbReference type="EMBL" id="SFC09943.1"/>
    </source>
</evidence>
<sequence length="139" mass="15291">MSGESTPSAKPPGSEARPAPSASDGPSPERWHDWAELPLRKSERNRTPLFVEREIYRRRRIMDAARLLPGLGAALLLMPILWARGHGTAGGVVYLFLVWFGLIVAAAVLQRRLSEPLRDADDARVPKADATLTGGRTRQ</sequence>
<dbReference type="RefSeq" id="WP_342741235.1">
    <property type="nucleotide sequence ID" value="NZ_FOLG01000002.1"/>
</dbReference>
<feature type="region of interest" description="Disordered" evidence="1">
    <location>
        <begin position="1"/>
        <end position="32"/>
    </location>
</feature>
<dbReference type="STRING" id="441112.SAMN04488094_102535"/>
<keyword evidence="2" id="KW-0472">Membrane</keyword>
<dbReference type="AlphaFoldDB" id="A0A1I1GKS8"/>
<dbReference type="EMBL" id="FOLG01000002">
    <property type="protein sequence ID" value="SFC09943.1"/>
    <property type="molecule type" value="Genomic_DNA"/>
</dbReference>
<keyword evidence="4" id="KW-1185">Reference proteome</keyword>
<name>A0A1I1GKS8_9RHOB</name>
<keyword evidence="2" id="KW-1133">Transmembrane helix</keyword>
<keyword evidence="2" id="KW-0812">Transmembrane</keyword>
<evidence type="ECO:0000256" key="2">
    <source>
        <dbReference type="SAM" id="Phobius"/>
    </source>
</evidence>
<evidence type="ECO:0000313" key="4">
    <source>
        <dbReference type="Proteomes" id="UP000198728"/>
    </source>
</evidence>
<evidence type="ECO:0000256" key="1">
    <source>
        <dbReference type="SAM" id="MobiDB-lite"/>
    </source>
</evidence>
<dbReference type="Proteomes" id="UP000198728">
    <property type="component" value="Unassembled WGS sequence"/>
</dbReference>
<gene>
    <name evidence="3" type="ORF">SAMN04488094_102535</name>
</gene>
<feature type="transmembrane region" description="Helical" evidence="2">
    <location>
        <begin position="91"/>
        <end position="109"/>
    </location>
</feature>
<reference evidence="3 4" key="1">
    <citation type="submission" date="2016-10" db="EMBL/GenBank/DDBJ databases">
        <authorList>
            <person name="de Groot N.N."/>
        </authorList>
    </citation>
    <scope>NUCLEOTIDE SEQUENCE [LARGE SCALE GENOMIC DNA]</scope>
    <source>
        <strain evidence="3 4">DSM 19548</strain>
    </source>
</reference>
<accession>A0A1I1GKS8</accession>